<feature type="region of interest" description="Disordered" evidence="1">
    <location>
        <begin position="35"/>
        <end position="54"/>
    </location>
</feature>
<dbReference type="EMBL" id="JBBPBM010000079">
    <property type="protein sequence ID" value="KAK8511373.1"/>
    <property type="molecule type" value="Genomic_DNA"/>
</dbReference>
<reference evidence="2 3" key="1">
    <citation type="journal article" date="2024" name="G3 (Bethesda)">
        <title>Genome assembly of Hibiscus sabdariffa L. provides insights into metabolisms of medicinal natural products.</title>
        <authorList>
            <person name="Kim T."/>
        </authorList>
    </citation>
    <scope>NUCLEOTIDE SEQUENCE [LARGE SCALE GENOMIC DNA]</scope>
    <source>
        <strain evidence="2">TK-2024</strain>
        <tissue evidence="2">Old leaves</tissue>
    </source>
</reference>
<keyword evidence="3" id="KW-1185">Reference proteome</keyword>
<evidence type="ECO:0000313" key="2">
    <source>
        <dbReference type="EMBL" id="KAK8511373.1"/>
    </source>
</evidence>
<proteinExistence type="predicted"/>
<dbReference type="Proteomes" id="UP001472677">
    <property type="component" value="Unassembled WGS sequence"/>
</dbReference>
<sequence length="101" mass="11009">MGLVASPSQLPLLYILENHDPIRMDRKRRKVKIEEQNQINSAMDDNETPALEPLGNQNGCLGSFKILKFSSPHPSAGHLGSGLELGSPAKYLLVQSTSVLV</sequence>
<organism evidence="2 3">
    <name type="scientific">Hibiscus sabdariffa</name>
    <name type="common">roselle</name>
    <dbReference type="NCBI Taxonomy" id="183260"/>
    <lineage>
        <taxon>Eukaryota</taxon>
        <taxon>Viridiplantae</taxon>
        <taxon>Streptophyta</taxon>
        <taxon>Embryophyta</taxon>
        <taxon>Tracheophyta</taxon>
        <taxon>Spermatophyta</taxon>
        <taxon>Magnoliopsida</taxon>
        <taxon>eudicotyledons</taxon>
        <taxon>Gunneridae</taxon>
        <taxon>Pentapetalae</taxon>
        <taxon>rosids</taxon>
        <taxon>malvids</taxon>
        <taxon>Malvales</taxon>
        <taxon>Malvaceae</taxon>
        <taxon>Malvoideae</taxon>
        <taxon>Hibiscus</taxon>
    </lineage>
</organism>
<comment type="caution">
    <text evidence="2">The sequence shown here is derived from an EMBL/GenBank/DDBJ whole genome shotgun (WGS) entry which is preliminary data.</text>
</comment>
<protein>
    <submittedName>
        <fullName evidence="2">Uncharacterized protein</fullName>
    </submittedName>
</protein>
<evidence type="ECO:0000256" key="1">
    <source>
        <dbReference type="SAM" id="MobiDB-lite"/>
    </source>
</evidence>
<evidence type="ECO:0000313" key="3">
    <source>
        <dbReference type="Proteomes" id="UP001472677"/>
    </source>
</evidence>
<name>A0ABR2BWG6_9ROSI</name>
<accession>A0ABR2BWG6</accession>
<gene>
    <name evidence="2" type="ORF">V6N12_033647</name>
</gene>